<dbReference type="AlphaFoldDB" id="A0A084WNL5"/>
<evidence type="ECO:0000313" key="2">
    <source>
        <dbReference type="EMBL" id="KFB51809.1"/>
    </source>
</evidence>
<evidence type="ECO:0000256" key="1">
    <source>
        <dbReference type="SAM" id="MobiDB-lite"/>
    </source>
</evidence>
<name>A0A084WNL5_ANOSI</name>
<organism evidence="2">
    <name type="scientific">Anopheles sinensis</name>
    <name type="common">Mosquito</name>
    <dbReference type="NCBI Taxonomy" id="74873"/>
    <lineage>
        <taxon>Eukaryota</taxon>
        <taxon>Metazoa</taxon>
        <taxon>Ecdysozoa</taxon>
        <taxon>Arthropoda</taxon>
        <taxon>Hexapoda</taxon>
        <taxon>Insecta</taxon>
        <taxon>Pterygota</taxon>
        <taxon>Neoptera</taxon>
        <taxon>Endopterygota</taxon>
        <taxon>Diptera</taxon>
        <taxon>Nematocera</taxon>
        <taxon>Culicoidea</taxon>
        <taxon>Culicidae</taxon>
        <taxon>Anophelinae</taxon>
        <taxon>Anopheles</taxon>
    </lineage>
</organism>
<sequence length="117" mass="12787">MEIDPLSGVVIKRSPHDSVGPDVHRSGPGDGPPRKEVNPPSGNLQAVHRSSIKIVFGANNYRTTMQKILAEAVWSSRVTDDGLRSQRIRFTVPVVSPSNGPPRATPIYYLRDSFPEG</sequence>
<feature type="region of interest" description="Disordered" evidence="1">
    <location>
        <begin position="1"/>
        <end position="44"/>
    </location>
</feature>
<evidence type="ECO:0000313" key="3">
    <source>
        <dbReference type="EnsemblMetazoa" id="ASIC019980-PA"/>
    </source>
</evidence>
<proteinExistence type="predicted"/>
<dbReference type="EnsemblMetazoa" id="ASIC019980-RA">
    <property type="protein sequence ID" value="ASIC019980-PA"/>
    <property type="gene ID" value="ASIC019980"/>
</dbReference>
<reference evidence="3" key="2">
    <citation type="submission" date="2020-05" db="UniProtKB">
        <authorList>
            <consortium name="EnsemblMetazoa"/>
        </authorList>
    </citation>
    <scope>IDENTIFICATION</scope>
</reference>
<gene>
    <name evidence="2" type="ORF">ZHAS_00019980</name>
</gene>
<dbReference type="EMBL" id="ATLV01024622">
    <property type="status" value="NOT_ANNOTATED_CDS"/>
    <property type="molecule type" value="Genomic_DNA"/>
</dbReference>
<dbReference type="EMBL" id="KE525354">
    <property type="protein sequence ID" value="KFB51809.1"/>
    <property type="molecule type" value="Genomic_DNA"/>
</dbReference>
<keyword evidence="4" id="KW-1185">Reference proteome</keyword>
<reference evidence="2 4" key="1">
    <citation type="journal article" date="2014" name="BMC Genomics">
        <title>Genome sequence of Anopheles sinensis provides insight into genetics basis of mosquito competence for malaria parasites.</title>
        <authorList>
            <person name="Zhou D."/>
            <person name="Zhang D."/>
            <person name="Ding G."/>
            <person name="Shi L."/>
            <person name="Hou Q."/>
            <person name="Ye Y."/>
            <person name="Xu Y."/>
            <person name="Zhou H."/>
            <person name="Xiong C."/>
            <person name="Li S."/>
            <person name="Yu J."/>
            <person name="Hong S."/>
            <person name="Yu X."/>
            <person name="Zou P."/>
            <person name="Chen C."/>
            <person name="Chang X."/>
            <person name="Wang W."/>
            <person name="Lv Y."/>
            <person name="Sun Y."/>
            <person name="Ma L."/>
            <person name="Shen B."/>
            <person name="Zhu C."/>
        </authorList>
    </citation>
    <scope>NUCLEOTIDE SEQUENCE [LARGE SCALE GENOMIC DNA]</scope>
</reference>
<evidence type="ECO:0000313" key="4">
    <source>
        <dbReference type="Proteomes" id="UP000030765"/>
    </source>
</evidence>
<accession>A0A084WNL5</accession>
<dbReference type="VEuPathDB" id="VectorBase:ASIC019980"/>
<dbReference type="Proteomes" id="UP000030765">
    <property type="component" value="Unassembled WGS sequence"/>
</dbReference>
<protein>
    <submittedName>
        <fullName evidence="2 3">Uncharacterized protein</fullName>
    </submittedName>
</protein>
<feature type="compositionally biased region" description="Basic and acidic residues" evidence="1">
    <location>
        <begin position="22"/>
        <end position="37"/>
    </location>
</feature>